<dbReference type="SUPFAM" id="SSF56112">
    <property type="entry name" value="Protein kinase-like (PK-like)"/>
    <property type="match status" value="1"/>
</dbReference>
<name>A0ABQ7GHP0_DUNSA</name>
<dbReference type="Gene3D" id="1.10.1070.11">
    <property type="entry name" value="Phosphatidylinositol 3-/4-kinase, catalytic domain"/>
    <property type="match status" value="1"/>
</dbReference>
<accession>A0ABQ7GHP0</accession>
<comment type="similarity">
    <text evidence="1">Belongs to the PI3/PI4-kinase family. Type III PI4K subfamily.</text>
</comment>
<reference evidence="5" key="1">
    <citation type="submission" date="2017-08" db="EMBL/GenBank/DDBJ databases">
        <authorList>
            <person name="Polle J.E."/>
            <person name="Barry K."/>
            <person name="Cushman J."/>
            <person name="Schmutz J."/>
            <person name="Tran D."/>
            <person name="Hathwaick L.T."/>
            <person name="Yim W.C."/>
            <person name="Jenkins J."/>
            <person name="Mckie-Krisberg Z.M."/>
            <person name="Prochnik S."/>
            <person name="Lindquist E."/>
            <person name="Dockter R.B."/>
            <person name="Adam C."/>
            <person name="Molina H."/>
            <person name="Bunkerborg J."/>
            <person name="Jin E."/>
            <person name="Buchheim M."/>
            <person name="Magnuson J."/>
        </authorList>
    </citation>
    <scope>NUCLEOTIDE SEQUENCE</scope>
    <source>
        <strain evidence="5">CCAP 19/18</strain>
    </source>
</reference>
<protein>
    <submittedName>
        <fullName evidence="5">Kinase-like domain-containing protein</fullName>
    </submittedName>
</protein>
<feature type="domain" description="PI3K/PI4K catalytic" evidence="4">
    <location>
        <begin position="1"/>
        <end position="165"/>
    </location>
</feature>
<evidence type="ECO:0000313" key="5">
    <source>
        <dbReference type="EMBL" id="KAF5834126.1"/>
    </source>
</evidence>
<dbReference type="InterPro" id="IPR011009">
    <property type="entry name" value="Kinase-like_dom_sf"/>
</dbReference>
<organism evidence="5 6">
    <name type="scientific">Dunaliella salina</name>
    <name type="common">Green alga</name>
    <name type="synonym">Protococcus salinus</name>
    <dbReference type="NCBI Taxonomy" id="3046"/>
    <lineage>
        <taxon>Eukaryota</taxon>
        <taxon>Viridiplantae</taxon>
        <taxon>Chlorophyta</taxon>
        <taxon>core chlorophytes</taxon>
        <taxon>Chlorophyceae</taxon>
        <taxon>CS clade</taxon>
        <taxon>Chlamydomonadales</taxon>
        <taxon>Dunaliellaceae</taxon>
        <taxon>Dunaliella</taxon>
    </lineage>
</organism>
<dbReference type="PROSITE" id="PS50290">
    <property type="entry name" value="PI3_4_KINASE_3"/>
    <property type="match status" value="1"/>
</dbReference>
<dbReference type="InterPro" id="IPR015433">
    <property type="entry name" value="PI3/4_kinase"/>
</dbReference>
<dbReference type="InterPro" id="IPR036940">
    <property type="entry name" value="PI3/4_kinase_cat_sf"/>
</dbReference>
<dbReference type="SMART" id="SM00146">
    <property type="entry name" value="PI3Kc"/>
    <property type="match status" value="1"/>
</dbReference>
<sequence length="181" mass="20057">MPGSPAFEAARHNFIASEAGYAIASFLLQAKDRHNGNLLISNEGHLVHIDFGFILEISPGGNMGFESAAFKLSHEMTQLLDPGANRSSATWTEFEELVVRGYLAARTVAEPIIATVALMAQSGLPCYSRGAPVDNLRRRFHLEMSEKQAAAFMRQVINDAYAKWTTGFYDYIQALQNRIPY</sequence>
<keyword evidence="3" id="KW-0418">Kinase</keyword>
<evidence type="ECO:0000313" key="6">
    <source>
        <dbReference type="Proteomes" id="UP000815325"/>
    </source>
</evidence>
<comment type="caution">
    <text evidence="5">The sequence shown here is derived from an EMBL/GenBank/DDBJ whole genome shotgun (WGS) entry which is preliminary data.</text>
</comment>
<evidence type="ECO:0000256" key="2">
    <source>
        <dbReference type="ARBA" id="ARBA00022679"/>
    </source>
</evidence>
<evidence type="ECO:0000259" key="4">
    <source>
        <dbReference type="PROSITE" id="PS50290"/>
    </source>
</evidence>
<evidence type="ECO:0000256" key="3">
    <source>
        <dbReference type="ARBA" id="ARBA00022777"/>
    </source>
</evidence>
<dbReference type="Pfam" id="PF00454">
    <property type="entry name" value="PI3_PI4_kinase"/>
    <property type="match status" value="1"/>
</dbReference>
<dbReference type="PANTHER" id="PTHR10048:SF15">
    <property type="entry name" value="PHOSPHATIDYLINOSITOL 4-KINASE ALPHA"/>
    <property type="match status" value="1"/>
</dbReference>
<dbReference type="EMBL" id="MU069774">
    <property type="protein sequence ID" value="KAF5834126.1"/>
    <property type="molecule type" value="Genomic_DNA"/>
</dbReference>
<dbReference type="Proteomes" id="UP000815325">
    <property type="component" value="Unassembled WGS sequence"/>
</dbReference>
<dbReference type="PANTHER" id="PTHR10048">
    <property type="entry name" value="PHOSPHATIDYLINOSITOL KINASE"/>
    <property type="match status" value="1"/>
</dbReference>
<evidence type="ECO:0000256" key="1">
    <source>
        <dbReference type="ARBA" id="ARBA00006209"/>
    </source>
</evidence>
<keyword evidence="6" id="KW-1185">Reference proteome</keyword>
<dbReference type="InterPro" id="IPR000403">
    <property type="entry name" value="PI3/4_kinase_cat_dom"/>
</dbReference>
<proteinExistence type="inferred from homology"/>
<keyword evidence="2" id="KW-0808">Transferase</keyword>
<gene>
    <name evidence="5" type="ORF">DUNSADRAFT_9321</name>
</gene>